<dbReference type="GeneID" id="36400931"/>
<evidence type="ECO:0000259" key="1">
    <source>
        <dbReference type="PROSITE" id="PS50802"/>
    </source>
</evidence>
<dbReference type="GO" id="GO:0004843">
    <property type="term" value="F:cysteine-type deubiquitinase activity"/>
    <property type="evidence" value="ECO:0007669"/>
    <property type="project" value="TreeGrafter"/>
</dbReference>
<dbReference type="SUPFAM" id="SSF54001">
    <property type="entry name" value="Cysteine proteinases"/>
    <property type="match status" value="1"/>
</dbReference>
<dbReference type="GO" id="GO:0006508">
    <property type="term" value="P:proteolysis"/>
    <property type="evidence" value="ECO:0007669"/>
    <property type="project" value="UniProtKB-KW"/>
</dbReference>
<dbReference type="CDD" id="cd22771">
    <property type="entry name" value="OTU_plant_OTU7-like"/>
    <property type="match status" value="1"/>
</dbReference>
<proteinExistence type="predicted"/>
<evidence type="ECO:0000313" key="2">
    <source>
        <dbReference type="EMBL" id="CEG37822.1"/>
    </source>
</evidence>
<dbReference type="PANTHER" id="PTHR12419:SF7">
    <property type="entry name" value="OTU DOMAIN-CONTAINING PROTEIN 3"/>
    <property type="match status" value="1"/>
</dbReference>
<dbReference type="Gene3D" id="3.90.70.80">
    <property type="match status" value="1"/>
</dbReference>
<dbReference type="GO" id="GO:0016579">
    <property type="term" value="P:protein deubiquitination"/>
    <property type="evidence" value="ECO:0007669"/>
    <property type="project" value="TreeGrafter"/>
</dbReference>
<dbReference type="AlphaFoldDB" id="A0A0P1ABP0"/>
<keyword evidence="3" id="KW-1185">Reference proteome</keyword>
<organism evidence="2 3">
    <name type="scientific">Plasmopara halstedii</name>
    <name type="common">Downy mildew of sunflower</name>
    <dbReference type="NCBI Taxonomy" id="4781"/>
    <lineage>
        <taxon>Eukaryota</taxon>
        <taxon>Sar</taxon>
        <taxon>Stramenopiles</taxon>
        <taxon>Oomycota</taxon>
        <taxon>Peronosporomycetes</taxon>
        <taxon>Peronosporales</taxon>
        <taxon>Peronosporaceae</taxon>
        <taxon>Plasmopara</taxon>
    </lineage>
</organism>
<reference evidence="3" key="1">
    <citation type="submission" date="2014-09" db="EMBL/GenBank/DDBJ databases">
        <authorList>
            <person name="Sharma Rahul"/>
            <person name="Thines Marco"/>
        </authorList>
    </citation>
    <scope>NUCLEOTIDE SEQUENCE [LARGE SCALE GENOMIC DNA]</scope>
</reference>
<dbReference type="Proteomes" id="UP000054928">
    <property type="component" value="Unassembled WGS sequence"/>
</dbReference>
<dbReference type="InterPro" id="IPR038765">
    <property type="entry name" value="Papain-like_cys_pep_sf"/>
</dbReference>
<dbReference type="PROSITE" id="PS50802">
    <property type="entry name" value="OTU"/>
    <property type="match status" value="1"/>
</dbReference>
<dbReference type="RefSeq" id="XP_024574191.1">
    <property type="nucleotide sequence ID" value="XM_024723189.1"/>
</dbReference>
<accession>A0A0P1ABP0</accession>
<dbReference type="OrthoDB" id="415023at2759"/>
<dbReference type="InterPro" id="IPR003323">
    <property type="entry name" value="OTU_dom"/>
</dbReference>
<feature type="domain" description="OTU" evidence="1">
    <location>
        <begin position="38"/>
        <end position="157"/>
    </location>
</feature>
<keyword evidence="2" id="KW-0645">Protease</keyword>
<sequence>MGRNDTKQTKKVSKHKKEKILNNDAMKLMRSQLANVGCKLLLVEADGNCLFRALSDQLYGDQHRHDDVRKHHRNDFEPFMEDDEKFEKYCERIREDGTWGGNQELYAAARLFQVYIIVHQDQLEAPIMVIECDRLRPTRIIHVAYHSEDHYDSVRSLKDCMDPDTLPISFDLECEGYRVKDLAKRWHTHMSTSESSNSEQVELSVVPEASMNLTDGRVDELANRLSKQLQIAAGTVSGTSGKILSKKELRQLRKAQKIEKSQRVNLSKST</sequence>
<evidence type="ECO:0000313" key="3">
    <source>
        <dbReference type="Proteomes" id="UP000054928"/>
    </source>
</evidence>
<protein>
    <submittedName>
        <fullName evidence="2">OTU (Ovarian tumor)-like cysteine protease</fullName>
    </submittedName>
</protein>
<dbReference type="OMA" id="HMESARM"/>
<dbReference type="STRING" id="4781.A0A0P1ABP0"/>
<dbReference type="InterPro" id="IPR050704">
    <property type="entry name" value="Peptidase_C85-like"/>
</dbReference>
<name>A0A0P1ABP0_PLAHL</name>
<dbReference type="Pfam" id="PF02338">
    <property type="entry name" value="OTU"/>
    <property type="match status" value="1"/>
</dbReference>
<dbReference type="EMBL" id="CCYD01000291">
    <property type="protein sequence ID" value="CEG37822.1"/>
    <property type="molecule type" value="Genomic_DNA"/>
</dbReference>
<keyword evidence="2" id="KW-0378">Hydrolase</keyword>
<dbReference type="PANTHER" id="PTHR12419">
    <property type="entry name" value="OTU DOMAIN CONTAINING PROTEIN"/>
    <property type="match status" value="1"/>
</dbReference>